<dbReference type="PROSITE" id="PS51704">
    <property type="entry name" value="GP_PDE"/>
    <property type="match status" value="1"/>
</dbReference>
<dbReference type="Proteomes" id="UP000835052">
    <property type="component" value="Unassembled WGS sequence"/>
</dbReference>
<feature type="transmembrane region" description="Helical" evidence="1">
    <location>
        <begin position="6"/>
        <end position="26"/>
    </location>
</feature>
<dbReference type="GO" id="GO:0006644">
    <property type="term" value="P:phospholipid metabolic process"/>
    <property type="evidence" value="ECO:0007669"/>
    <property type="project" value="TreeGrafter"/>
</dbReference>
<evidence type="ECO:0000259" key="2">
    <source>
        <dbReference type="PROSITE" id="PS51704"/>
    </source>
</evidence>
<dbReference type="Pfam" id="PF03009">
    <property type="entry name" value="GDPD"/>
    <property type="match status" value="1"/>
</dbReference>
<dbReference type="SUPFAM" id="SSF51695">
    <property type="entry name" value="PLC-like phosphodiesterases"/>
    <property type="match status" value="1"/>
</dbReference>
<dbReference type="GO" id="GO:0008889">
    <property type="term" value="F:glycerophosphodiester phosphodiesterase activity"/>
    <property type="evidence" value="ECO:0007669"/>
    <property type="project" value="TreeGrafter"/>
</dbReference>
<evidence type="ECO:0000313" key="4">
    <source>
        <dbReference type="Proteomes" id="UP000835052"/>
    </source>
</evidence>
<dbReference type="InterPro" id="IPR030395">
    <property type="entry name" value="GP_PDE_dom"/>
</dbReference>
<dbReference type="PANTHER" id="PTHR46320:SF2">
    <property type="entry name" value="GP-PDE DOMAIN-CONTAINING PROTEIN"/>
    <property type="match status" value="1"/>
</dbReference>
<keyword evidence="1" id="KW-1133">Transmembrane helix</keyword>
<dbReference type="AlphaFoldDB" id="A0A8S1HQ03"/>
<protein>
    <recommendedName>
        <fullName evidence="2">GP-PDE domain-containing protein</fullName>
    </recommendedName>
</protein>
<dbReference type="GO" id="GO:0006580">
    <property type="term" value="P:ethanolamine metabolic process"/>
    <property type="evidence" value="ECO:0007669"/>
    <property type="project" value="TreeGrafter"/>
</dbReference>
<feature type="transmembrane region" description="Helical" evidence="1">
    <location>
        <begin position="33"/>
        <end position="52"/>
    </location>
</feature>
<accession>A0A8S1HQ03</accession>
<evidence type="ECO:0000256" key="1">
    <source>
        <dbReference type="SAM" id="Phobius"/>
    </source>
</evidence>
<keyword evidence="4" id="KW-1185">Reference proteome</keyword>
<organism evidence="3 4">
    <name type="scientific">Caenorhabditis auriculariae</name>
    <dbReference type="NCBI Taxonomy" id="2777116"/>
    <lineage>
        <taxon>Eukaryota</taxon>
        <taxon>Metazoa</taxon>
        <taxon>Ecdysozoa</taxon>
        <taxon>Nematoda</taxon>
        <taxon>Chromadorea</taxon>
        <taxon>Rhabditida</taxon>
        <taxon>Rhabditina</taxon>
        <taxon>Rhabditomorpha</taxon>
        <taxon>Rhabditoidea</taxon>
        <taxon>Rhabditidae</taxon>
        <taxon>Peloderinae</taxon>
        <taxon>Caenorhabditis</taxon>
    </lineage>
</organism>
<evidence type="ECO:0000313" key="3">
    <source>
        <dbReference type="EMBL" id="CAD6198549.1"/>
    </source>
</evidence>
<dbReference type="Gene3D" id="3.20.20.190">
    <property type="entry name" value="Phosphatidylinositol (PI) phosphodiesterase"/>
    <property type="match status" value="1"/>
</dbReference>
<feature type="domain" description="GP-PDE" evidence="2">
    <location>
        <begin position="70"/>
        <end position="310"/>
    </location>
</feature>
<comment type="caution">
    <text evidence="3">The sequence shown here is derived from an EMBL/GenBank/DDBJ whole genome shotgun (WGS) entry which is preliminary data.</text>
</comment>
<sequence>MDFQSLTYIAWALLFVLLSVISAFACKYVTMRIILVSIFVYPFIFAALFFIFRHHTIVNSGNKTAFFERFKVGAHRGSHYGNIPENSLEAFAAAKMEGAQLVEMDLQTTSDGVAVICHDPNTLAVTGVDREISKMTLAEFKQLRFTLNNGSLPTFEEAVEWCVQNDMMMLWDIKDVTDNMTSTFSKLIQINNLYGKVIVSGFNPIDIYKVKSRDPNILTGFTYRSSELSTVDEDGVKPRFQGILHVIALMVDNVLTALVKSFAMPTFLGADMLLFHCNDVSRYGAMEARRNDMYMAAWTSNIREEMEFFLNYLHVPFLTDDARLAGRVARNLTP</sequence>
<dbReference type="InterPro" id="IPR017946">
    <property type="entry name" value="PLC-like_Pdiesterase_TIM-brl"/>
</dbReference>
<dbReference type="OrthoDB" id="197419at2759"/>
<reference evidence="3" key="1">
    <citation type="submission" date="2020-10" db="EMBL/GenBank/DDBJ databases">
        <authorList>
            <person name="Kikuchi T."/>
        </authorList>
    </citation>
    <scope>NUCLEOTIDE SEQUENCE</scope>
    <source>
        <strain evidence="3">NKZ352</strain>
    </source>
</reference>
<dbReference type="GO" id="GO:0070291">
    <property type="term" value="P:N-acylethanolamine metabolic process"/>
    <property type="evidence" value="ECO:0007669"/>
    <property type="project" value="TreeGrafter"/>
</dbReference>
<gene>
    <name evidence="3" type="ORF">CAUJ_LOCUS14455</name>
</gene>
<proteinExistence type="predicted"/>
<dbReference type="GO" id="GO:0005886">
    <property type="term" value="C:plasma membrane"/>
    <property type="evidence" value="ECO:0007669"/>
    <property type="project" value="TreeGrafter"/>
</dbReference>
<dbReference type="PANTHER" id="PTHR46320">
    <property type="entry name" value="GLYCEROPHOSPHODIESTER PHOSPHODIESTERASE 1"/>
    <property type="match status" value="1"/>
</dbReference>
<name>A0A8S1HQ03_9PELO</name>
<dbReference type="EMBL" id="CAJGYM010000129">
    <property type="protein sequence ID" value="CAD6198549.1"/>
    <property type="molecule type" value="Genomic_DNA"/>
</dbReference>
<keyword evidence="1" id="KW-0472">Membrane</keyword>
<keyword evidence="1" id="KW-0812">Transmembrane</keyword>